<keyword evidence="2" id="KW-1185">Reference proteome</keyword>
<dbReference type="PANTHER" id="PTHR36922">
    <property type="entry name" value="BLL2446 PROTEIN"/>
    <property type="match status" value="1"/>
</dbReference>
<proteinExistence type="predicted"/>
<gene>
    <name evidence="1" type="ORF">FHP24_10505</name>
</gene>
<evidence type="ECO:0000313" key="2">
    <source>
        <dbReference type="Proteomes" id="UP000311605"/>
    </source>
</evidence>
<dbReference type="InterPro" id="IPR018531">
    <property type="entry name" value="DUF1993"/>
</dbReference>
<protein>
    <submittedName>
        <fullName evidence="1">DUF1993 domain-containing protein</fullName>
    </submittedName>
</protein>
<dbReference type="OrthoDB" id="338237at2"/>
<dbReference type="Gene3D" id="1.20.120.450">
    <property type="entry name" value="dinb family like domain"/>
    <property type="match status" value="1"/>
</dbReference>
<dbReference type="InterPro" id="IPR034660">
    <property type="entry name" value="DinB/YfiT-like"/>
</dbReference>
<dbReference type="PANTHER" id="PTHR36922:SF1">
    <property type="entry name" value="DUF1993 DOMAIN-CONTAINING PROTEIN"/>
    <property type="match status" value="1"/>
</dbReference>
<dbReference type="RefSeq" id="WP_139675985.1">
    <property type="nucleotide sequence ID" value="NZ_VDMN01000001.1"/>
</dbReference>
<dbReference type="Proteomes" id="UP000311605">
    <property type="component" value="Unassembled WGS sequence"/>
</dbReference>
<dbReference type="EMBL" id="VDMN01000001">
    <property type="protein sequence ID" value="TNM66595.1"/>
    <property type="molecule type" value="Genomic_DNA"/>
</dbReference>
<comment type="caution">
    <text evidence="1">The sequence shown here is derived from an EMBL/GenBank/DDBJ whole genome shotgun (WGS) entry which is preliminary data.</text>
</comment>
<organism evidence="1 2">
    <name type="scientific">Aliirhizobium smilacinae</name>
    <dbReference type="NCBI Taxonomy" id="1395944"/>
    <lineage>
        <taxon>Bacteria</taxon>
        <taxon>Pseudomonadati</taxon>
        <taxon>Pseudomonadota</taxon>
        <taxon>Alphaproteobacteria</taxon>
        <taxon>Hyphomicrobiales</taxon>
        <taxon>Rhizobiaceae</taxon>
        <taxon>Aliirhizobium</taxon>
    </lineage>
</organism>
<dbReference type="SUPFAM" id="SSF109854">
    <property type="entry name" value="DinB/YfiT-like putative metalloenzymes"/>
    <property type="match status" value="1"/>
</dbReference>
<accession>A0A5C4XT93</accession>
<sequence length="168" mass="18445">MSLSLYDVSVPAFLRGFANLTEILKKGEAFADEKGIAHKELLEARLIEDMLPLTGQIQRASDAAKFVPVRLGAAENVSMADEEATFADLHARIDKTVAFLNAVVPTGMADREDIEVVLKTRSGETVFTGKNYVLGFALPNFYFHVTTAYAILRHKGVPIGKMDYLGRP</sequence>
<name>A0A5C4XT93_9HYPH</name>
<dbReference type="AlphaFoldDB" id="A0A5C4XT93"/>
<dbReference type="Pfam" id="PF09351">
    <property type="entry name" value="DUF1993"/>
    <property type="match status" value="1"/>
</dbReference>
<evidence type="ECO:0000313" key="1">
    <source>
        <dbReference type="EMBL" id="TNM66595.1"/>
    </source>
</evidence>
<reference evidence="1 2" key="1">
    <citation type="submission" date="2019-06" db="EMBL/GenBank/DDBJ databases">
        <title>The draft genome of Rhizobium smilacinae PTYR-5.</title>
        <authorList>
            <person name="Liu L."/>
            <person name="Li L."/>
            <person name="Zhang X."/>
        </authorList>
    </citation>
    <scope>NUCLEOTIDE SEQUENCE [LARGE SCALE GENOMIC DNA]</scope>
    <source>
        <strain evidence="1 2">PTYR-5</strain>
    </source>
</reference>